<evidence type="ECO:0000313" key="1">
    <source>
        <dbReference type="EMBL" id="KAI0056862.1"/>
    </source>
</evidence>
<evidence type="ECO:0000313" key="2">
    <source>
        <dbReference type="Proteomes" id="UP000814140"/>
    </source>
</evidence>
<protein>
    <submittedName>
        <fullName evidence="1">Uncharacterized protein</fullName>
    </submittedName>
</protein>
<sequence>MSTITPTTPKSSVSRSSNYSEPAHTRGSPDQIHVGIFRPPFPAAILLVPCALFYFTPRCFAEDLPLWYQAVVCVVSIAFVYPMAQYLKFFFGPGMFIHAIIYTLTWVAFAAMSAAFLLTYPLAGGGVGGSIVGVASAGVALGIVWLTLYFCVRYSLPRELFGLFLDDFYKIMFDPLLLPTESDRPGRNAVIRGLKMYE</sequence>
<proteinExistence type="predicted"/>
<dbReference type="Proteomes" id="UP000814140">
    <property type="component" value="Unassembled WGS sequence"/>
</dbReference>
<accession>A0ACB8SKY3</accession>
<dbReference type="EMBL" id="MU277256">
    <property type="protein sequence ID" value="KAI0056862.1"/>
    <property type="molecule type" value="Genomic_DNA"/>
</dbReference>
<comment type="caution">
    <text evidence="1">The sequence shown here is derived from an EMBL/GenBank/DDBJ whole genome shotgun (WGS) entry which is preliminary data.</text>
</comment>
<keyword evidence="2" id="KW-1185">Reference proteome</keyword>
<reference evidence="1" key="1">
    <citation type="submission" date="2021-03" db="EMBL/GenBank/DDBJ databases">
        <authorList>
            <consortium name="DOE Joint Genome Institute"/>
            <person name="Ahrendt S."/>
            <person name="Looney B.P."/>
            <person name="Miyauchi S."/>
            <person name="Morin E."/>
            <person name="Drula E."/>
            <person name="Courty P.E."/>
            <person name="Chicoki N."/>
            <person name="Fauchery L."/>
            <person name="Kohler A."/>
            <person name="Kuo A."/>
            <person name="Labutti K."/>
            <person name="Pangilinan J."/>
            <person name="Lipzen A."/>
            <person name="Riley R."/>
            <person name="Andreopoulos W."/>
            <person name="He G."/>
            <person name="Johnson J."/>
            <person name="Barry K.W."/>
            <person name="Grigoriev I.V."/>
            <person name="Nagy L."/>
            <person name="Hibbett D."/>
            <person name="Henrissat B."/>
            <person name="Matheny P.B."/>
            <person name="Labbe J."/>
            <person name="Martin F."/>
        </authorList>
    </citation>
    <scope>NUCLEOTIDE SEQUENCE</scope>
    <source>
        <strain evidence="1">HHB10654</strain>
    </source>
</reference>
<name>A0ACB8SKY3_9AGAM</name>
<reference evidence="1" key="2">
    <citation type="journal article" date="2022" name="New Phytol.">
        <title>Evolutionary transition to the ectomycorrhizal habit in the genomes of a hyperdiverse lineage of mushroom-forming fungi.</title>
        <authorList>
            <person name="Looney B."/>
            <person name="Miyauchi S."/>
            <person name="Morin E."/>
            <person name="Drula E."/>
            <person name="Courty P.E."/>
            <person name="Kohler A."/>
            <person name="Kuo A."/>
            <person name="LaButti K."/>
            <person name="Pangilinan J."/>
            <person name="Lipzen A."/>
            <person name="Riley R."/>
            <person name="Andreopoulos W."/>
            <person name="He G."/>
            <person name="Johnson J."/>
            <person name="Nolan M."/>
            <person name="Tritt A."/>
            <person name="Barry K.W."/>
            <person name="Grigoriev I.V."/>
            <person name="Nagy L.G."/>
            <person name="Hibbett D."/>
            <person name="Henrissat B."/>
            <person name="Matheny P.B."/>
            <person name="Labbe J."/>
            <person name="Martin F.M."/>
        </authorList>
    </citation>
    <scope>NUCLEOTIDE SEQUENCE</scope>
    <source>
        <strain evidence="1">HHB10654</strain>
    </source>
</reference>
<gene>
    <name evidence="1" type="ORF">BV25DRAFT_1920606</name>
</gene>
<organism evidence="1 2">
    <name type="scientific">Artomyces pyxidatus</name>
    <dbReference type="NCBI Taxonomy" id="48021"/>
    <lineage>
        <taxon>Eukaryota</taxon>
        <taxon>Fungi</taxon>
        <taxon>Dikarya</taxon>
        <taxon>Basidiomycota</taxon>
        <taxon>Agaricomycotina</taxon>
        <taxon>Agaricomycetes</taxon>
        <taxon>Russulales</taxon>
        <taxon>Auriscalpiaceae</taxon>
        <taxon>Artomyces</taxon>
    </lineage>
</organism>